<comment type="catalytic activity">
    <reaction evidence="26">
        <text>N-(9Z-octadecenoyl)-L-lysine + H2O = L-lysine + (9Z)-octadecenoate</text>
        <dbReference type="Rhea" id="RHEA:64192"/>
        <dbReference type="ChEBI" id="CHEBI:15377"/>
        <dbReference type="ChEBI" id="CHEBI:30823"/>
        <dbReference type="ChEBI" id="CHEBI:32551"/>
        <dbReference type="ChEBI" id="CHEBI:149731"/>
    </reaction>
    <physiologicalReaction direction="left-to-right" evidence="26">
        <dbReference type="Rhea" id="RHEA:64193"/>
    </physiologicalReaction>
</comment>
<proteinExistence type="inferred from homology"/>
<comment type="catalytic activity">
    <reaction evidence="21">
        <text>N-(9Z-octadecenoyl)-L-tryptophan + H2O = L-tryptophan + (9Z)-octadecenoate</text>
        <dbReference type="Rhea" id="RHEA:64176"/>
        <dbReference type="ChEBI" id="CHEBI:15377"/>
        <dbReference type="ChEBI" id="CHEBI:30823"/>
        <dbReference type="ChEBI" id="CHEBI:57912"/>
        <dbReference type="ChEBI" id="CHEBI:149733"/>
    </reaction>
    <physiologicalReaction direction="left-to-right" evidence="21">
        <dbReference type="Rhea" id="RHEA:64177"/>
    </physiologicalReaction>
</comment>
<comment type="catalytic activity">
    <reaction evidence="15">
        <text>N-(9Z-octadecenoyl)-L-methionine + H2O = (9Z)-octadecenoate + L-methionine</text>
        <dbReference type="Rhea" id="RHEA:64144"/>
        <dbReference type="ChEBI" id="CHEBI:15377"/>
        <dbReference type="ChEBI" id="CHEBI:30823"/>
        <dbReference type="ChEBI" id="CHEBI:57844"/>
        <dbReference type="ChEBI" id="CHEBI:149732"/>
    </reaction>
    <physiologicalReaction direction="left-to-right" evidence="15">
        <dbReference type="Rhea" id="RHEA:64145"/>
    </physiologicalReaction>
</comment>
<dbReference type="GO" id="GO:0008233">
    <property type="term" value="F:peptidase activity"/>
    <property type="evidence" value="ECO:0007669"/>
    <property type="project" value="UniProtKB-KW"/>
</dbReference>
<comment type="catalytic activity">
    <reaction evidence="24">
        <text>L-phenylalanine + (9Z)-octadecenoate = N-(9Z-octadecenoyl)-L-phenylalanine + H2O</text>
        <dbReference type="Rhea" id="RHEA:51300"/>
        <dbReference type="ChEBI" id="CHEBI:15377"/>
        <dbReference type="ChEBI" id="CHEBI:30823"/>
        <dbReference type="ChEBI" id="CHEBI:58095"/>
        <dbReference type="ChEBI" id="CHEBI:134020"/>
    </reaction>
    <physiologicalReaction direction="left-to-right" evidence="24">
        <dbReference type="Rhea" id="RHEA:51301"/>
    </physiologicalReaction>
    <physiologicalReaction direction="right-to-left" evidence="24">
        <dbReference type="Rhea" id="RHEA:51302"/>
    </physiologicalReaction>
</comment>
<dbReference type="EMBL" id="GG666786">
    <property type="protein sequence ID" value="EEN41808.1"/>
    <property type="molecule type" value="Genomic_DNA"/>
</dbReference>
<comment type="catalytic activity">
    <reaction evidence="23">
        <text>an N-acyl-aromatic L-alpha-amino acid + H2O = an aromatic L-alpha-amino acid + a carboxylate</text>
        <dbReference type="Rhea" id="RHEA:54184"/>
        <dbReference type="ChEBI" id="CHEBI:15377"/>
        <dbReference type="ChEBI" id="CHEBI:29067"/>
        <dbReference type="ChEBI" id="CHEBI:84824"/>
        <dbReference type="ChEBI" id="CHEBI:138093"/>
        <dbReference type="EC" id="3.5.1.114"/>
    </reaction>
    <physiologicalReaction direction="left-to-right" evidence="23">
        <dbReference type="Rhea" id="RHEA:54185"/>
    </physiologicalReaction>
    <physiologicalReaction direction="right-to-left" evidence="23">
        <dbReference type="Rhea" id="RHEA:54186"/>
    </physiologicalReaction>
</comment>
<evidence type="ECO:0000256" key="22">
    <source>
        <dbReference type="ARBA" id="ARBA00048827"/>
    </source>
</evidence>
<evidence type="ECO:0000256" key="14">
    <source>
        <dbReference type="ARBA" id="ARBA00047879"/>
    </source>
</evidence>
<dbReference type="PANTHER" id="PTHR45962">
    <property type="entry name" value="N-FATTY-ACYL-AMINO ACID SYNTHASE/HYDROLASE PM20D1"/>
    <property type="match status" value="1"/>
</dbReference>
<dbReference type="InterPro" id="IPR047177">
    <property type="entry name" value="Pept_M20A"/>
</dbReference>
<comment type="catalytic activity">
    <reaction evidence="17">
        <text>N-(5Z,8Z,11Z,14Z)-eicosatetraenoyl-glycine + H2O = (5Z,8Z,11Z,14Z)-eicosatetraenoate + glycine</text>
        <dbReference type="Rhea" id="RHEA:64108"/>
        <dbReference type="ChEBI" id="CHEBI:15377"/>
        <dbReference type="ChEBI" id="CHEBI:32395"/>
        <dbReference type="ChEBI" id="CHEBI:57305"/>
        <dbReference type="ChEBI" id="CHEBI:59002"/>
    </reaction>
    <physiologicalReaction direction="left-to-right" evidence="17">
        <dbReference type="Rhea" id="RHEA:64109"/>
    </physiologicalReaction>
    <physiologicalReaction direction="right-to-left" evidence="17">
        <dbReference type="Rhea" id="RHEA:64110"/>
    </physiologicalReaction>
</comment>
<accession>C4A071</accession>
<dbReference type="GO" id="GO:0046872">
    <property type="term" value="F:metal ion binding"/>
    <property type="evidence" value="ECO:0007669"/>
    <property type="project" value="UniProtKB-KW"/>
</dbReference>
<protein>
    <recommendedName>
        <fullName evidence="28">Peptidase M20 dimerisation domain-containing protein</fullName>
    </recommendedName>
</protein>
<dbReference type="GO" id="GO:0004046">
    <property type="term" value="F:aminoacylase activity"/>
    <property type="evidence" value="ECO:0007669"/>
    <property type="project" value="UniProtKB-EC"/>
</dbReference>
<comment type="catalytic activity">
    <reaction evidence="12">
        <text>N-(9Z-octadecenoyl)-L-tyrosine + H2O = L-tyrosine + (9Z)-octadecenoate</text>
        <dbReference type="Rhea" id="RHEA:64184"/>
        <dbReference type="ChEBI" id="CHEBI:15377"/>
        <dbReference type="ChEBI" id="CHEBI:30823"/>
        <dbReference type="ChEBI" id="CHEBI:58315"/>
        <dbReference type="ChEBI" id="CHEBI:149734"/>
    </reaction>
    <physiologicalReaction direction="left-to-right" evidence="12">
        <dbReference type="Rhea" id="RHEA:64185"/>
    </physiologicalReaction>
</comment>
<comment type="catalytic activity">
    <reaction evidence="19">
        <text>N-(9Z-octadecenoyl)-L-serine + H2O = L-serine + (9Z)-octadecenoate</text>
        <dbReference type="Rhea" id="RHEA:51352"/>
        <dbReference type="ChEBI" id="CHEBI:15377"/>
        <dbReference type="ChEBI" id="CHEBI:30823"/>
        <dbReference type="ChEBI" id="CHEBI:33384"/>
        <dbReference type="ChEBI" id="CHEBI:134031"/>
    </reaction>
    <physiologicalReaction direction="left-to-right" evidence="19">
        <dbReference type="Rhea" id="RHEA:51353"/>
    </physiologicalReaction>
</comment>
<name>C4A071_BRAFL</name>
<evidence type="ECO:0000256" key="8">
    <source>
        <dbReference type="ARBA" id="ARBA00046147"/>
    </source>
</evidence>
<dbReference type="Gene3D" id="3.40.630.10">
    <property type="entry name" value="Zn peptidases"/>
    <property type="match status" value="1"/>
</dbReference>
<evidence type="ECO:0000256" key="17">
    <source>
        <dbReference type="ARBA" id="ARBA00048402"/>
    </source>
</evidence>
<evidence type="ECO:0000256" key="2">
    <source>
        <dbReference type="ARBA" id="ARBA00006247"/>
    </source>
</evidence>
<sequence>MSAAQKLLQWVGVPLVCVVVIVVVRTATFPSYQTRPPPCNATDEDFIPATEDRLNRLSRAITFRTISYEPGRGTPEELLKFIAFIRDSFPVVHSSPLVTREVVGNYSLLYRVEGSDRSLKPGLLAAHLDVVPVTEEPGWEAEPFSGQRKDGFMYGRGTIDCKHNVMGQMEALEFHLKRGHRPRRTLYLAYGHDEEVLGLYAFSYMEPLLQLKTPMAVHHNSKYDGHTADVTACVIEPSLLLCDGIGFGALVLQTIDDITTCLAQGFTPTVIWTDCDYCGPPGHGKNYWTWYFEAVNEGIEQRTKTRVCVMPGFYNLVSKSPYLTRRGAVGELYDFRFADMEHKVTTYIQPITAETRALVNHVISGYVKPAARFHNTVNAFYKSFMAETVNIGVHVRLDEGHIEEMGYFGQKTPGLEDFVRVVRQLITNATPTARNAGKELRIFLACDLDEVLGVFKAEFGDDKVLNIQAARGDDFKLKLKVKDKDSARSIGDEVFTDILLLSKCDYLVHDESSVAAVAYYFNPNLKSFFVSGDAADHRRLNAKPRFDSQELLRQAAVRKTSNIRDISVGQDWLWSGLETRSMLLLHLLGPDARSPISAGKCFYKNVGQSKCRKEFESLQPDSKRVKDLMNLNLGYQPKNAA</sequence>
<comment type="catalytic activity">
    <reaction evidence="10">
        <text>N-(4Z,7Z,10Z,13Z,16Z,19Z-docosahexaenoyl)-L-phenylalanine + H2O = (4Z,7Z,10Z,13Z,16Z,19Z)-docosahexaenoate + L-phenylalanine</text>
        <dbReference type="Rhea" id="RHEA:64132"/>
        <dbReference type="ChEBI" id="CHEBI:15377"/>
        <dbReference type="ChEBI" id="CHEBI:58095"/>
        <dbReference type="ChEBI" id="CHEBI:77016"/>
        <dbReference type="ChEBI" id="CHEBI:149701"/>
    </reaction>
    <physiologicalReaction direction="left-to-right" evidence="10">
        <dbReference type="Rhea" id="RHEA:64133"/>
    </physiologicalReaction>
</comment>
<evidence type="ECO:0000256" key="25">
    <source>
        <dbReference type="ARBA" id="ARBA00049100"/>
    </source>
</evidence>
<gene>
    <name evidence="27" type="ORF">BRAFLDRAFT_128349</name>
</gene>
<comment type="function">
    <text evidence="8">Secreted enzyme that regulates the endogenous N-fatty acyl amino acid (NAAs) tissue and circulating levels by functioning as a bidirectional NAA synthase/hydrolase. It condenses free fatty acids and free amino acids to generate NAAs and bidirectionally catalyzes the reverse hydrolysis reaction. Some of these NAAs stimulate oxidative metabolism via mitochondrial uncoupling, increasing energy expenditure in a UPC1-independent manner. Thereby, this secreted protein may indirectly regulate whole body energy expenditure. PM20D1 circulates in tight association with both low- and high-density (LDL and HDL,respectively) lipoprotein particles.</text>
</comment>
<evidence type="ECO:0008006" key="28">
    <source>
        <dbReference type="Google" id="ProtNLM"/>
    </source>
</evidence>
<comment type="catalytic activity">
    <reaction evidence="18">
        <text>an N-acyl-L-amino acid + H2O = an L-alpha-amino acid + a carboxylate</text>
        <dbReference type="Rhea" id="RHEA:15565"/>
        <dbReference type="ChEBI" id="CHEBI:15377"/>
        <dbReference type="ChEBI" id="CHEBI:29067"/>
        <dbReference type="ChEBI" id="CHEBI:59869"/>
        <dbReference type="ChEBI" id="CHEBI:59874"/>
        <dbReference type="EC" id="3.5.1.14"/>
    </reaction>
    <physiologicalReaction direction="left-to-right" evidence="18">
        <dbReference type="Rhea" id="RHEA:15566"/>
    </physiologicalReaction>
    <physiologicalReaction direction="right-to-left" evidence="18">
        <dbReference type="Rhea" id="RHEA:15567"/>
    </physiologicalReaction>
</comment>
<evidence type="ECO:0000256" key="5">
    <source>
        <dbReference type="ARBA" id="ARBA00022801"/>
    </source>
</evidence>
<evidence type="ECO:0000313" key="27">
    <source>
        <dbReference type="EMBL" id="EEN41808.1"/>
    </source>
</evidence>
<evidence type="ECO:0000256" key="1">
    <source>
        <dbReference type="ARBA" id="ARBA00004872"/>
    </source>
</evidence>
<comment type="pathway">
    <text evidence="7">Amino-acid metabolism.</text>
</comment>
<evidence type="ECO:0000256" key="18">
    <source>
        <dbReference type="ARBA" id="ARBA00048579"/>
    </source>
</evidence>
<comment type="catalytic activity">
    <reaction evidence="9">
        <text>(9Z)-octadecenoate + glycine = N-(9Z-octadecenoyl)glycine + H2O</text>
        <dbReference type="Rhea" id="RHEA:51316"/>
        <dbReference type="ChEBI" id="CHEBI:15377"/>
        <dbReference type="ChEBI" id="CHEBI:30823"/>
        <dbReference type="ChEBI" id="CHEBI:57305"/>
        <dbReference type="ChEBI" id="CHEBI:133992"/>
    </reaction>
    <physiologicalReaction direction="right-to-left" evidence="9">
        <dbReference type="Rhea" id="RHEA:51318"/>
    </physiologicalReaction>
</comment>
<evidence type="ECO:0000256" key="20">
    <source>
        <dbReference type="ARBA" id="ARBA00048729"/>
    </source>
</evidence>
<evidence type="ECO:0000256" key="16">
    <source>
        <dbReference type="ARBA" id="ARBA00048380"/>
    </source>
</evidence>
<reference evidence="27" key="1">
    <citation type="journal article" date="2008" name="Nature">
        <title>The amphioxus genome and the evolution of the chordate karyotype.</title>
        <authorList>
            <consortium name="US DOE Joint Genome Institute (JGI-PGF)"/>
            <person name="Putnam N.H."/>
            <person name="Butts T."/>
            <person name="Ferrier D.E.K."/>
            <person name="Furlong R.F."/>
            <person name="Hellsten U."/>
            <person name="Kawashima T."/>
            <person name="Robinson-Rechavi M."/>
            <person name="Shoguchi E."/>
            <person name="Terry A."/>
            <person name="Yu J.-K."/>
            <person name="Benito-Gutierrez E.L."/>
            <person name="Dubchak I."/>
            <person name="Garcia-Fernandez J."/>
            <person name="Gibson-Brown J.J."/>
            <person name="Grigoriev I.V."/>
            <person name="Horton A.C."/>
            <person name="de Jong P.J."/>
            <person name="Jurka J."/>
            <person name="Kapitonov V.V."/>
            <person name="Kohara Y."/>
            <person name="Kuroki Y."/>
            <person name="Lindquist E."/>
            <person name="Lucas S."/>
            <person name="Osoegawa K."/>
            <person name="Pennacchio L.A."/>
            <person name="Salamov A.A."/>
            <person name="Satou Y."/>
            <person name="Sauka-Spengler T."/>
            <person name="Schmutz J."/>
            <person name="Shin-I T."/>
            <person name="Toyoda A."/>
            <person name="Bronner-Fraser M."/>
            <person name="Fujiyama A."/>
            <person name="Holland L.Z."/>
            <person name="Holland P.W.H."/>
            <person name="Satoh N."/>
            <person name="Rokhsar D.S."/>
        </authorList>
    </citation>
    <scope>NUCLEOTIDE SEQUENCE [LARGE SCALE GENOMIC DNA]</scope>
    <source>
        <strain evidence="27">S238N-H82</strain>
        <tissue evidence="27">Testes</tissue>
    </source>
</reference>
<comment type="catalytic activity">
    <reaction evidence="11">
        <text>N-octadecanoyl-L-phenylalanine + H2O = octadecanoate + L-phenylalanine</text>
        <dbReference type="Rhea" id="RHEA:64128"/>
        <dbReference type="ChEBI" id="CHEBI:15377"/>
        <dbReference type="ChEBI" id="CHEBI:25629"/>
        <dbReference type="ChEBI" id="CHEBI:58095"/>
        <dbReference type="ChEBI" id="CHEBI:149700"/>
    </reaction>
    <physiologicalReaction direction="left-to-right" evidence="11">
        <dbReference type="Rhea" id="RHEA:64129"/>
    </physiologicalReaction>
</comment>
<dbReference type="STRING" id="7739.C4A071"/>
<keyword evidence="4" id="KW-0479">Metal-binding</keyword>
<dbReference type="AlphaFoldDB" id="C4A071"/>
<dbReference type="SUPFAM" id="SSF53187">
    <property type="entry name" value="Zn-dependent exopeptidases"/>
    <property type="match status" value="1"/>
</dbReference>
<comment type="catalytic activity">
    <reaction evidence="16">
        <text>N-(9Z-octadecenoyl)-L-asparagine + H2O = L-asparagine + (9Z)-octadecenoate</text>
        <dbReference type="Rhea" id="RHEA:64136"/>
        <dbReference type="ChEBI" id="CHEBI:15377"/>
        <dbReference type="ChEBI" id="CHEBI:30823"/>
        <dbReference type="ChEBI" id="CHEBI:58048"/>
        <dbReference type="ChEBI" id="CHEBI:149730"/>
    </reaction>
    <physiologicalReaction direction="left-to-right" evidence="16">
        <dbReference type="Rhea" id="RHEA:64137"/>
    </physiologicalReaction>
</comment>
<organism>
    <name type="scientific">Branchiostoma floridae</name>
    <name type="common">Florida lancelet</name>
    <name type="synonym">Amphioxus</name>
    <dbReference type="NCBI Taxonomy" id="7739"/>
    <lineage>
        <taxon>Eukaryota</taxon>
        <taxon>Metazoa</taxon>
        <taxon>Chordata</taxon>
        <taxon>Cephalochordata</taxon>
        <taxon>Leptocardii</taxon>
        <taxon>Amphioxiformes</taxon>
        <taxon>Branchiostomatidae</taxon>
        <taxon>Branchiostoma</taxon>
    </lineage>
</organism>
<dbReference type="GO" id="GO:0006508">
    <property type="term" value="P:proteolysis"/>
    <property type="evidence" value="ECO:0007669"/>
    <property type="project" value="UniProtKB-KW"/>
</dbReference>
<evidence type="ECO:0000256" key="23">
    <source>
        <dbReference type="ARBA" id="ARBA00048840"/>
    </source>
</evidence>
<comment type="catalytic activity">
    <reaction evidence="14">
        <text>N-hexadecanoyl-L-phenylalanine + H2O = hexadecanoate + L-phenylalanine</text>
        <dbReference type="Rhea" id="RHEA:64124"/>
        <dbReference type="ChEBI" id="CHEBI:7896"/>
        <dbReference type="ChEBI" id="CHEBI:15377"/>
        <dbReference type="ChEBI" id="CHEBI:58095"/>
        <dbReference type="ChEBI" id="CHEBI:149699"/>
    </reaction>
    <physiologicalReaction direction="left-to-right" evidence="14">
        <dbReference type="Rhea" id="RHEA:64125"/>
    </physiologicalReaction>
</comment>
<evidence type="ECO:0000256" key="4">
    <source>
        <dbReference type="ARBA" id="ARBA00022723"/>
    </source>
</evidence>
<comment type="catalytic activity">
    <reaction evidence="13">
        <text>(5Z,8Z,11Z,14Z)-eicosatetraenoate + L-phenylalanine = N-(5Z,8Z,11Z,14Z-eicosatetraenoyl)-L-phenylalanine + H2O</text>
        <dbReference type="Rhea" id="RHEA:51312"/>
        <dbReference type="ChEBI" id="CHEBI:15377"/>
        <dbReference type="ChEBI" id="CHEBI:32395"/>
        <dbReference type="ChEBI" id="CHEBI:58095"/>
        <dbReference type="ChEBI" id="CHEBI:134022"/>
    </reaction>
    <physiologicalReaction direction="left-to-right" evidence="13">
        <dbReference type="Rhea" id="RHEA:51313"/>
    </physiologicalReaction>
    <physiologicalReaction direction="right-to-left" evidence="13">
        <dbReference type="Rhea" id="RHEA:51314"/>
    </physiologicalReaction>
</comment>
<evidence type="ECO:0000256" key="15">
    <source>
        <dbReference type="ARBA" id="ARBA00048145"/>
    </source>
</evidence>
<evidence type="ECO:0000256" key="9">
    <source>
        <dbReference type="ARBA" id="ARBA00047450"/>
    </source>
</evidence>
<evidence type="ECO:0000256" key="24">
    <source>
        <dbReference type="ARBA" id="ARBA00048879"/>
    </source>
</evidence>
<keyword evidence="3" id="KW-0645">Protease</keyword>
<dbReference type="PANTHER" id="PTHR45962:SF1">
    <property type="entry name" value="N-FATTY-ACYL-AMINO ACID SYNTHASE_HYDROLASE PM20D1"/>
    <property type="match status" value="1"/>
</dbReference>
<evidence type="ECO:0000256" key="11">
    <source>
        <dbReference type="ARBA" id="ARBA00047723"/>
    </source>
</evidence>
<dbReference type="InterPro" id="IPR002933">
    <property type="entry name" value="Peptidase_M20"/>
</dbReference>
<keyword evidence="6" id="KW-0862">Zinc</keyword>
<comment type="similarity">
    <text evidence="2">Belongs to the peptidase M20A family.</text>
</comment>
<evidence type="ECO:0000256" key="7">
    <source>
        <dbReference type="ARBA" id="ARBA00034698"/>
    </source>
</evidence>
<evidence type="ECO:0000256" key="3">
    <source>
        <dbReference type="ARBA" id="ARBA00022670"/>
    </source>
</evidence>
<evidence type="ECO:0000256" key="19">
    <source>
        <dbReference type="ARBA" id="ARBA00048597"/>
    </source>
</evidence>
<comment type="catalytic activity">
    <reaction evidence="20">
        <text>N-(9Z-octadecenoyl)-L-glutamine + H2O = L-glutamine + (9Z)-octadecenoate</text>
        <dbReference type="Rhea" id="RHEA:51356"/>
        <dbReference type="ChEBI" id="CHEBI:15377"/>
        <dbReference type="ChEBI" id="CHEBI:30823"/>
        <dbReference type="ChEBI" id="CHEBI:58359"/>
        <dbReference type="ChEBI" id="CHEBI:134033"/>
    </reaction>
    <physiologicalReaction direction="left-to-right" evidence="20">
        <dbReference type="Rhea" id="RHEA:51357"/>
    </physiologicalReaction>
</comment>
<dbReference type="InParanoid" id="C4A071"/>
<comment type="catalytic activity">
    <reaction evidence="22">
        <text>N-(9Z-octadecenoyl)-L-leucine + H2O = L-leucine + (9Z)-octadecenoate</text>
        <dbReference type="Rhea" id="RHEA:51360"/>
        <dbReference type="ChEBI" id="CHEBI:15377"/>
        <dbReference type="ChEBI" id="CHEBI:30823"/>
        <dbReference type="ChEBI" id="CHEBI:57427"/>
        <dbReference type="ChEBI" id="CHEBI:134035"/>
    </reaction>
    <physiologicalReaction direction="left-to-right" evidence="22">
        <dbReference type="Rhea" id="RHEA:51361"/>
    </physiologicalReaction>
    <physiologicalReaction direction="right-to-left" evidence="22">
        <dbReference type="Rhea" id="RHEA:51362"/>
    </physiologicalReaction>
</comment>
<comment type="pathway">
    <text evidence="1">Lipid metabolism; fatty acid metabolism.</text>
</comment>
<evidence type="ECO:0000256" key="12">
    <source>
        <dbReference type="ARBA" id="ARBA00047866"/>
    </source>
</evidence>
<dbReference type="eggNOG" id="KOG2275">
    <property type="taxonomic scope" value="Eukaryota"/>
</dbReference>
<comment type="catalytic activity">
    <reaction evidence="25">
        <text>N-(5Z,8Z,11Z,14Z-eicosatetraenoyl)-L-serine + H2O = (5Z,8Z,11Z,14Z)-eicosatetraenoate + L-serine</text>
        <dbReference type="Rhea" id="RHEA:64116"/>
        <dbReference type="ChEBI" id="CHEBI:15377"/>
        <dbReference type="ChEBI" id="CHEBI:32395"/>
        <dbReference type="ChEBI" id="CHEBI:33384"/>
        <dbReference type="ChEBI" id="CHEBI:149697"/>
    </reaction>
    <physiologicalReaction direction="left-to-right" evidence="25">
        <dbReference type="Rhea" id="RHEA:64117"/>
    </physiologicalReaction>
    <physiologicalReaction direction="right-to-left" evidence="25">
        <dbReference type="Rhea" id="RHEA:64118"/>
    </physiologicalReaction>
</comment>
<evidence type="ECO:0000256" key="13">
    <source>
        <dbReference type="ARBA" id="ARBA00047874"/>
    </source>
</evidence>
<evidence type="ECO:0000256" key="26">
    <source>
        <dbReference type="ARBA" id="ARBA00049457"/>
    </source>
</evidence>
<evidence type="ECO:0000256" key="21">
    <source>
        <dbReference type="ARBA" id="ARBA00048822"/>
    </source>
</evidence>
<evidence type="ECO:0000256" key="6">
    <source>
        <dbReference type="ARBA" id="ARBA00022833"/>
    </source>
</evidence>
<evidence type="ECO:0000256" key="10">
    <source>
        <dbReference type="ARBA" id="ARBA00047567"/>
    </source>
</evidence>
<keyword evidence="5" id="KW-0378">Hydrolase</keyword>
<dbReference type="Pfam" id="PF01546">
    <property type="entry name" value="Peptidase_M20"/>
    <property type="match status" value="1"/>
</dbReference>
<dbReference type="Gene3D" id="3.40.50.11350">
    <property type="match status" value="1"/>
</dbReference>